<accession>A0A396YLC3</accession>
<dbReference type="AlphaFoldDB" id="A0A396YLC3"/>
<evidence type="ECO:0000313" key="2">
    <source>
        <dbReference type="Proteomes" id="UP000265798"/>
    </source>
</evidence>
<reference evidence="2" key="1">
    <citation type="submission" date="2018-05" db="EMBL/GenBank/DDBJ databases">
        <title>Leptospira yasudae sp. nov. and Leptospira stimsonii sp. nov., two pathogenic species of the genus Leptospira isolated from environmental sources.</title>
        <authorList>
            <person name="Casanovas-Massana A."/>
            <person name="Hamond C."/>
            <person name="Santos L.A."/>
            <person name="Hacker K.P."/>
            <person name="Balassiano I."/>
            <person name="Medeiros M.A."/>
            <person name="Reis M.G."/>
            <person name="Ko A.I."/>
            <person name="Wunder E.A."/>
        </authorList>
    </citation>
    <scope>NUCLEOTIDE SEQUENCE [LARGE SCALE GENOMIC DNA]</scope>
    <source>
        <strain evidence="2">Yale</strain>
    </source>
</reference>
<comment type="caution">
    <text evidence="1">The sequence shown here is derived from an EMBL/GenBank/DDBJ whole genome shotgun (WGS) entry which is preliminary data.</text>
</comment>
<organism evidence="1 2">
    <name type="scientific">Leptospira stimsonii</name>
    <dbReference type="NCBI Taxonomy" id="2202203"/>
    <lineage>
        <taxon>Bacteria</taxon>
        <taxon>Pseudomonadati</taxon>
        <taxon>Spirochaetota</taxon>
        <taxon>Spirochaetia</taxon>
        <taxon>Leptospirales</taxon>
        <taxon>Leptospiraceae</taxon>
        <taxon>Leptospira</taxon>
    </lineage>
</organism>
<dbReference type="EMBL" id="QHCT01000016">
    <property type="protein sequence ID" value="RHX83911.1"/>
    <property type="molecule type" value="Genomic_DNA"/>
</dbReference>
<gene>
    <name evidence="1" type="ORF">DLM75_23490</name>
</gene>
<evidence type="ECO:0000313" key="1">
    <source>
        <dbReference type="EMBL" id="RHX83911.1"/>
    </source>
</evidence>
<sequence>MKRISIEIQFPKHSIRNIVDRLRIRHYQRIKWAWYRTREDVRGRTWSQCLNRNKIKLLQLSSKEKSERNVDPWKGYLRIQKIKLKFCYDLYTAWQETESRILKKMNQGKFIKIKDALWIHTSRMQVQKLKGRCSREPKFKIEKYKITKQIDRLRKRYRRKSMDQDLLNWNKAIIVAKWKFCDRYEKNWGEACDVLVQKVNRRLKRII</sequence>
<dbReference type="Proteomes" id="UP000265798">
    <property type="component" value="Unassembled WGS sequence"/>
</dbReference>
<name>A0A396YLC3_9LEPT</name>
<protein>
    <submittedName>
        <fullName evidence="1">Uncharacterized protein</fullName>
    </submittedName>
</protein>
<proteinExistence type="predicted"/>